<comment type="similarity">
    <text evidence="1">Belongs to the multicopper oxidase family.</text>
</comment>
<dbReference type="InterPro" id="IPR045087">
    <property type="entry name" value="Cu-oxidase_fam"/>
</dbReference>
<dbReference type="CDD" id="cd13844">
    <property type="entry name" value="CuRO_1_BOD_CotA_like"/>
    <property type="match status" value="1"/>
</dbReference>
<dbReference type="Proteomes" id="UP001592528">
    <property type="component" value="Unassembled WGS sequence"/>
</dbReference>
<dbReference type="SUPFAM" id="SSF49503">
    <property type="entry name" value="Cupredoxins"/>
    <property type="match status" value="3"/>
</dbReference>
<dbReference type="InterPro" id="IPR006311">
    <property type="entry name" value="TAT_signal"/>
</dbReference>
<keyword evidence="4" id="KW-1185">Reference proteome</keyword>
<dbReference type="RefSeq" id="WP_084714508.1">
    <property type="nucleotide sequence ID" value="NZ_JBHEZZ010000013.1"/>
</dbReference>
<gene>
    <name evidence="3" type="ORF">ACEZDJ_22945</name>
</gene>
<organism evidence="3 4">
    <name type="scientific">Streptacidiphilus cavernicola</name>
    <dbReference type="NCBI Taxonomy" id="3342716"/>
    <lineage>
        <taxon>Bacteria</taxon>
        <taxon>Bacillati</taxon>
        <taxon>Actinomycetota</taxon>
        <taxon>Actinomycetes</taxon>
        <taxon>Kitasatosporales</taxon>
        <taxon>Streptomycetaceae</taxon>
        <taxon>Streptacidiphilus</taxon>
    </lineage>
</organism>
<dbReference type="InterPro" id="IPR011706">
    <property type="entry name" value="Cu-oxidase_C"/>
</dbReference>
<dbReference type="PANTHER" id="PTHR48267">
    <property type="entry name" value="CUPREDOXIN SUPERFAMILY PROTEIN"/>
    <property type="match status" value="1"/>
</dbReference>
<dbReference type="Pfam" id="PF07731">
    <property type="entry name" value="Cu-oxidase_2"/>
    <property type="match status" value="1"/>
</dbReference>
<feature type="domain" description="Plastocyanin-like" evidence="2">
    <location>
        <begin position="572"/>
        <end position="664"/>
    </location>
</feature>
<proteinExistence type="inferred from homology"/>
<dbReference type="PROSITE" id="PS51318">
    <property type="entry name" value="TAT"/>
    <property type="match status" value="1"/>
</dbReference>
<dbReference type="Gene3D" id="2.60.40.420">
    <property type="entry name" value="Cupredoxins - blue copper proteins"/>
    <property type="match status" value="3"/>
</dbReference>
<name>A0ABV6URR6_9ACTN</name>
<sequence length="665" mass="70359">MPSSYNSDLSGPNVTRRTVIRATAAGAVVATVGLGRVAQGGARPTAASLVAAVTSPNPLPGGTLDPLSVPKYRTELPRLPVMPSTGTTSFGGAQVDVYSIAARQFSQQILPGSYPRTTVWGYGVPGVAGSFNAPGHTIEARVGRPVRVTWTNGLVDSGGDWLPHLFTVDPTLHWANPGGGTAARDTRPTFTSTPDPYTGPVPLVTHLHGAHVTQESDGYPEAWTLPAAADLPTGYAATGSYYDAYKAQAATRFGAQWQPGSSTYQYQNDQRAAALWYHDHVLGMTRLNVQAGLAGMYLLRGGSTDLSPGVLPSGTAEIALVIQDRCFNSDGSLFFPTSRTFFGDTTAGGPWLPVTDVPPYWNPESFGNTIVVNGASWPVWHASRKRYRLRLLNSCNARTLVLKVVTDPLADRPATAALPIWQIGSDGGFLPAAAQLSQALIAPAERADLVLDFSAVPSGTTLYLINEGPDVPYHGGIPDTDFAAADHWTSGQVMQIVVGGAATDTSVPPAQLQLPAVKALGSAGQTFTVSLNEADSTVFDGAPVIGALGSLNADGTGALEMWDDPVSVKPVVGTVGAWDLVNLTVDGHPIHIHQTQFQVVSRTAADGTVRGPESWETGFKDTVIAYPGETTRLKAAFDIPGRYVYHCHILDHEDNEMMRPFDVQS</sequence>
<dbReference type="EMBL" id="JBHEZZ010000013">
    <property type="protein sequence ID" value="MFC1404153.1"/>
    <property type="molecule type" value="Genomic_DNA"/>
</dbReference>
<protein>
    <submittedName>
        <fullName evidence="3">Multicopper oxidase family protein</fullName>
    </submittedName>
</protein>
<dbReference type="PANTHER" id="PTHR48267:SF1">
    <property type="entry name" value="BILIRUBIN OXIDASE"/>
    <property type="match status" value="1"/>
</dbReference>
<accession>A0ABV6URR6</accession>
<evidence type="ECO:0000256" key="1">
    <source>
        <dbReference type="ARBA" id="ARBA00010609"/>
    </source>
</evidence>
<evidence type="ECO:0000259" key="2">
    <source>
        <dbReference type="Pfam" id="PF07731"/>
    </source>
</evidence>
<dbReference type="InterPro" id="IPR008972">
    <property type="entry name" value="Cupredoxin"/>
</dbReference>
<evidence type="ECO:0000313" key="3">
    <source>
        <dbReference type="EMBL" id="MFC1404153.1"/>
    </source>
</evidence>
<reference evidence="3 4" key="1">
    <citation type="submission" date="2024-09" db="EMBL/GenBank/DDBJ databases">
        <authorList>
            <person name="Lee S.D."/>
        </authorList>
    </citation>
    <scope>NUCLEOTIDE SEQUENCE [LARGE SCALE GENOMIC DNA]</scope>
    <source>
        <strain evidence="3 4">N1-5</strain>
    </source>
</reference>
<dbReference type="CDD" id="cd13868">
    <property type="entry name" value="CuRO_2_CotA_like"/>
    <property type="match status" value="1"/>
</dbReference>
<evidence type="ECO:0000313" key="4">
    <source>
        <dbReference type="Proteomes" id="UP001592528"/>
    </source>
</evidence>
<comment type="caution">
    <text evidence="3">The sequence shown here is derived from an EMBL/GenBank/DDBJ whole genome shotgun (WGS) entry which is preliminary data.</text>
</comment>